<name>A0A517R7Y1_9PLAN</name>
<gene>
    <name evidence="2" type="ORF">Pan241w_00500</name>
</gene>
<dbReference type="EMBL" id="CP036269">
    <property type="protein sequence ID" value="QDT39997.1"/>
    <property type="molecule type" value="Genomic_DNA"/>
</dbReference>
<evidence type="ECO:0000313" key="2">
    <source>
        <dbReference type="EMBL" id="QDT39997.1"/>
    </source>
</evidence>
<accession>A0A517R7Y1</accession>
<dbReference type="Proteomes" id="UP000317171">
    <property type="component" value="Chromosome"/>
</dbReference>
<keyword evidence="1" id="KW-1133">Transmembrane helix</keyword>
<feature type="transmembrane region" description="Helical" evidence="1">
    <location>
        <begin position="336"/>
        <end position="358"/>
    </location>
</feature>
<sequence>MVKSMLLENKITTSEKRSLRVLFSISFVFGCCITTVHSEEAENSQQLQLDEVIKNIQSTKEKLLRDPRGIAMEYTFSAFKDPTGDFGFQGDHRVKNVIKWPQLYIDATGVNVEDGSLFHRTSVYDFMRHRTIALDRPQQKAVIYPARFLFSSAHSIYYKNLHYAEGHQLYRFGLPFSQVPTIPECFSSGNYQVVGIEDVDGETCIHIQHAGFDDIWISKEHGFHVHQRVVTYGPDQPRQFETLVLSYQLIDQKKNLWVPMKIQRKEYFGIDSEAELHNQVRLGLEINVTKISIGNIDESVFALHIPNGFHVSDLLVEEKYYVKNPPFDGAVGMSTWIAFGLIFVGFIVVFLVISLSLFKRNRTKL</sequence>
<keyword evidence="3" id="KW-1185">Reference proteome</keyword>
<protein>
    <submittedName>
        <fullName evidence="2">Uncharacterized protein</fullName>
    </submittedName>
</protein>
<evidence type="ECO:0000313" key="3">
    <source>
        <dbReference type="Proteomes" id="UP000317171"/>
    </source>
</evidence>
<dbReference type="AlphaFoldDB" id="A0A517R7Y1"/>
<organism evidence="2 3">
    <name type="scientific">Gimesia alba</name>
    <dbReference type="NCBI Taxonomy" id="2527973"/>
    <lineage>
        <taxon>Bacteria</taxon>
        <taxon>Pseudomonadati</taxon>
        <taxon>Planctomycetota</taxon>
        <taxon>Planctomycetia</taxon>
        <taxon>Planctomycetales</taxon>
        <taxon>Planctomycetaceae</taxon>
        <taxon>Gimesia</taxon>
    </lineage>
</organism>
<proteinExistence type="predicted"/>
<dbReference type="PROSITE" id="PS51257">
    <property type="entry name" value="PROKAR_LIPOPROTEIN"/>
    <property type="match status" value="1"/>
</dbReference>
<keyword evidence="1" id="KW-0472">Membrane</keyword>
<reference evidence="2 3" key="1">
    <citation type="submission" date="2019-02" db="EMBL/GenBank/DDBJ databases">
        <title>Deep-cultivation of Planctomycetes and their phenomic and genomic characterization uncovers novel biology.</title>
        <authorList>
            <person name="Wiegand S."/>
            <person name="Jogler M."/>
            <person name="Boedeker C."/>
            <person name="Pinto D."/>
            <person name="Vollmers J."/>
            <person name="Rivas-Marin E."/>
            <person name="Kohn T."/>
            <person name="Peeters S.H."/>
            <person name="Heuer A."/>
            <person name="Rast P."/>
            <person name="Oberbeckmann S."/>
            <person name="Bunk B."/>
            <person name="Jeske O."/>
            <person name="Meyerdierks A."/>
            <person name="Storesund J.E."/>
            <person name="Kallscheuer N."/>
            <person name="Luecker S."/>
            <person name="Lage O.M."/>
            <person name="Pohl T."/>
            <person name="Merkel B.J."/>
            <person name="Hornburger P."/>
            <person name="Mueller R.-W."/>
            <person name="Bruemmer F."/>
            <person name="Labrenz M."/>
            <person name="Spormann A.M."/>
            <person name="Op den Camp H."/>
            <person name="Overmann J."/>
            <person name="Amann R."/>
            <person name="Jetten M.S.M."/>
            <person name="Mascher T."/>
            <person name="Medema M.H."/>
            <person name="Devos D.P."/>
            <person name="Kaster A.-K."/>
            <person name="Ovreas L."/>
            <person name="Rohde M."/>
            <person name="Galperin M.Y."/>
            <person name="Jogler C."/>
        </authorList>
    </citation>
    <scope>NUCLEOTIDE SEQUENCE [LARGE SCALE GENOMIC DNA]</scope>
    <source>
        <strain evidence="2 3">Pan241w</strain>
    </source>
</reference>
<evidence type="ECO:0000256" key="1">
    <source>
        <dbReference type="SAM" id="Phobius"/>
    </source>
</evidence>
<keyword evidence="1" id="KW-0812">Transmembrane</keyword>
<dbReference type="KEGG" id="gaz:Pan241w_00500"/>